<gene>
    <name evidence="11" type="ORF">H0H81_000896</name>
</gene>
<keyword evidence="3 9" id="KW-0812">Transmembrane</keyword>
<organism evidence="11 12">
    <name type="scientific">Sphagnurus paluster</name>
    <dbReference type="NCBI Taxonomy" id="117069"/>
    <lineage>
        <taxon>Eukaryota</taxon>
        <taxon>Fungi</taxon>
        <taxon>Dikarya</taxon>
        <taxon>Basidiomycota</taxon>
        <taxon>Agaricomycotina</taxon>
        <taxon>Agaricomycetes</taxon>
        <taxon>Agaricomycetidae</taxon>
        <taxon>Agaricales</taxon>
        <taxon>Tricholomatineae</taxon>
        <taxon>Lyophyllaceae</taxon>
        <taxon>Sphagnurus</taxon>
    </lineage>
</organism>
<proteinExistence type="inferred from homology"/>
<evidence type="ECO:0000256" key="5">
    <source>
        <dbReference type="ARBA" id="ARBA00022927"/>
    </source>
</evidence>
<feature type="transmembrane region" description="Helical" evidence="9">
    <location>
        <begin position="230"/>
        <end position="253"/>
    </location>
</feature>
<feature type="compositionally biased region" description="Polar residues" evidence="10">
    <location>
        <begin position="39"/>
        <end position="61"/>
    </location>
</feature>
<comment type="similarity">
    <text evidence="1 9">Belongs to the YIF1 family.</text>
</comment>
<evidence type="ECO:0000256" key="7">
    <source>
        <dbReference type="ARBA" id="ARBA00023034"/>
    </source>
</evidence>
<dbReference type="GO" id="GO:0005789">
    <property type="term" value="C:endoplasmic reticulum membrane"/>
    <property type="evidence" value="ECO:0007669"/>
    <property type="project" value="UniProtKB-SubCell"/>
</dbReference>
<keyword evidence="4 9" id="KW-0256">Endoplasmic reticulum</keyword>
<dbReference type="GO" id="GO:0030134">
    <property type="term" value="C:COPII-coated ER to Golgi transport vesicle"/>
    <property type="evidence" value="ECO:0007669"/>
    <property type="project" value="TreeGrafter"/>
</dbReference>
<evidence type="ECO:0000256" key="6">
    <source>
        <dbReference type="ARBA" id="ARBA00022989"/>
    </source>
</evidence>
<reference evidence="11" key="1">
    <citation type="submission" date="2021-02" db="EMBL/GenBank/DDBJ databases">
        <authorList>
            <person name="Nieuwenhuis M."/>
            <person name="Van De Peppel L.J.J."/>
        </authorList>
    </citation>
    <scope>NUCLEOTIDE SEQUENCE</scope>
    <source>
        <strain evidence="11">D49</strain>
    </source>
</reference>
<dbReference type="Pfam" id="PF03878">
    <property type="entry name" value="YIF1"/>
    <property type="match status" value="1"/>
</dbReference>
<evidence type="ECO:0000256" key="8">
    <source>
        <dbReference type="ARBA" id="ARBA00023136"/>
    </source>
</evidence>
<dbReference type="AlphaFoldDB" id="A0A9P7K2X6"/>
<sequence length="379" mass="42341">RFLLLAVMSQFTSHSPPPLRHPVPTHPAYIPEPPPTPVSPQGYQRFSSSPGPGGAQQNPYQSHHVPAYTSPFQHSQPPPLPPHLHHQQHQAHQPQPSYQIPQPDFASWGIDNATAAIGMHAVNAGQEYVQRNFGSIFPSTSLKHHFNVSNSYVINKIRLVLFPWLQKPQAWRRQVRRSESGQAAEWASPREDINSPDLYIPLMAVVSYILLCALHAGLQKQFHTKILGEAASRALVVIILDFAFVKLGCYFLNVQGSSQVVDLVAYGGYKFVGCVRFPFSLFHPLTRVFSVIFALLPSFLLYAPVLNTVLFIYAFLANAFFLLRSLRSVVLPDPAVQLVANPNPTSTATLTSAARRRRIIFLFLEAMLQVLYMGVLVRI</sequence>
<evidence type="ECO:0000256" key="4">
    <source>
        <dbReference type="ARBA" id="ARBA00022824"/>
    </source>
</evidence>
<evidence type="ECO:0000256" key="2">
    <source>
        <dbReference type="ARBA" id="ARBA00022448"/>
    </source>
</evidence>
<evidence type="ECO:0000256" key="9">
    <source>
        <dbReference type="RuleBase" id="RU368073"/>
    </source>
</evidence>
<feature type="transmembrane region" description="Helical" evidence="9">
    <location>
        <begin position="198"/>
        <end position="218"/>
    </location>
</feature>
<dbReference type="GO" id="GO:0015031">
    <property type="term" value="P:protein transport"/>
    <property type="evidence" value="ECO:0007669"/>
    <property type="project" value="UniProtKB-KW"/>
</dbReference>
<comment type="subcellular location">
    <subcellularLocation>
        <location evidence="9">Endoplasmic reticulum membrane</location>
        <topology evidence="9">Multi-pass membrane protein</topology>
    </subcellularLocation>
    <subcellularLocation>
        <location evidence="9">Golgi apparatus membrane</location>
        <topology evidence="9">Multi-pass membrane protein</topology>
    </subcellularLocation>
</comment>
<dbReference type="GO" id="GO:0005793">
    <property type="term" value="C:endoplasmic reticulum-Golgi intermediate compartment"/>
    <property type="evidence" value="ECO:0007669"/>
    <property type="project" value="UniProtKB-UniRule"/>
</dbReference>
<keyword evidence="8 9" id="KW-0472">Membrane</keyword>
<keyword evidence="7 9" id="KW-0333">Golgi apparatus</keyword>
<evidence type="ECO:0000313" key="12">
    <source>
        <dbReference type="Proteomes" id="UP000717328"/>
    </source>
</evidence>
<reference evidence="11" key="2">
    <citation type="submission" date="2021-10" db="EMBL/GenBank/DDBJ databases">
        <title>Phylogenomics reveals ancestral predisposition of the termite-cultivated fungus Termitomyces towards a domesticated lifestyle.</title>
        <authorList>
            <person name="Auxier B."/>
            <person name="Grum-Grzhimaylo A."/>
            <person name="Cardenas M.E."/>
            <person name="Lodge J.D."/>
            <person name="Laessoe T."/>
            <person name="Pedersen O."/>
            <person name="Smith M.E."/>
            <person name="Kuyper T.W."/>
            <person name="Franco-Molano E.A."/>
            <person name="Baroni T.J."/>
            <person name="Aanen D.K."/>
        </authorList>
    </citation>
    <scope>NUCLEOTIDE SEQUENCE</scope>
    <source>
        <strain evidence="11">D49</strain>
    </source>
</reference>
<comment type="caution">
    <text evidence="11">The sequence shown here is derived from an EMBL/GenBank/DDBJ whole genome shotgun (WGS) entry which is preliminary data.</text>
</comment>
<feature type="transmembrane region" description="Helical" evidence="9">
    <location>
        <begin position="288"/>
        <end position="316"/>
    </location>
</feature>
<keyword evidence="6 9" id="KW-1133">Transmembrane helix</keyword>
<evidence type="ECO:0000256" key="1">
    <source>
        <dbReference type="ARBA" id="ARBA00009727"/>
    </source>
</evidence>
<dbReference type="PANTHER" id="PTHR14083:SF0">
    <property type="entry name" value="YIP1D-INTERACTING FACTOR 1, ISOFORM C"/>
    <property type="match status" value="1"/>
</dbReference>
<feature type="non-terminal residue" evidence="11">
    <location>
        <position position="379"/>
    </location>
</feature>
<dbReference type="EMBL" id="JABCKI010006286">
    <property type="protein sequence ID" value="KAG5634753.1"/>
    <property type="molecule type" value="Genomic_DNA"/>
</dbReference>
<name>A0A9P7K2X6_9AGAR</name>
<dbReference type="PANTHER" id="PTHR14083">
    <property type="entry name" value="YIP1 INTERACTING FACTOR HOMOLOG YIF1 PROTEIN"/>
    <property type="match status" value="1"/>
</dbReference>
<dbReference type="OrthoDB" id="337750at2759"/>
<evidence type="ECO:0000256" key="3">
    <source>
        <dbReference type="ARBA" id="ARBA00022692"/>
    </source>
</evidence>
<dbReference type="Proteomes" id="UP000717328">
    <property type="component" value="Unassembled WGS sequence"/>
</dbReference>
<keyword evidence="5 9" id="KW-0653">Protein transport</keyword>
<dbReference type="GO" id="GO:0006888">
    <property type="term" value="P:endoplasmic reticulum to Golgi vesicle-mediated transport"/>
    <property type="evidence" value="ECO:0007669"/>
    <property type="project" value="UniProtKB-UniRule"/>
</dbReference>
<protein>
    <recommendedName>
        <fullName evidence="9">Protein YIF1</fullName>
    </recommendedName>
</protein>
<accession>A0A9P7K2X6</accession>
<keyword evidence="2 9" id="KW-0813">Transport</keyword>
<keyword evidence="12" id="KW-1185">Reference proteome</keyword>
<dbReference type="InterPro" id="IPR005578">
    <property type="entry name" value="Yif1_fam"/>
</dbReference>
<evidence type="ECO:0000313" key="11">
    <source>
        <dbReference type="EMBL" id="KAG5634753.1"/>
    </source>
</evidence>
<dbReference type="GO" id="GO:0000139">
    <property type="term" value="C:Golgi membrane"/>
    <property type="evidence" value="ECO:0007669"/>
    <property type="project" value="UniProtKB-SubCell"/>
</dbReference>
<comment type="function">
    <text evidence="9">Has a role in transport between endoplasmic reticulum and Golgi.</text>
</comment>
<feature type="transmembrane region" description="Helical" evidence="9">
    <location>
        <begin position="359"/>
        <end position="377"/>
    </location>
</feature>
<feature type="region of interest" description="Disordered" evidence="10">
    <location>
        <begin position="11"/>
        <end position="105"/>
    </location>
</feature>
<feature type="compositionally biased region" description="Pro residues" evidence="10">
    <location>
        <begin position="15"/>
        <end position="38"/>
    </location>
</feature>
<evidence type="ECO:0000256" key="10">
    <source>
        <dbReference type="SAM" id="MobiDB-lite"/>
    </source>
</evidence>